<gene>
    <name evidence="1" type="ORF">HPB50_013494</name>
</gene>
<proteinExistence type="predicted"/>
<reference evidence="1" key="1">
    <citation type="submission" date="2020-05" db="EMBL/GenBank/DDBJ databases">
        <title>Large-scale comparative analyses of tick genomes elucidate their genetic diversity and vector capacities.</title>
        <authorList>
            <person name="Jia N."/>
            <person name="Wang J."/>
            <person name="Shi W."/>
            <person name="Du L."/>
            <person name="Sun Y."/>
            <person name="Zhan W."/>
            <person name="Jiang J."/>
            <person name="Wang Q."/>
            <person name="Zhang B."/>
            <person name="Ji P."/>
            <person name="Sakyi L.B."/>
            <person name="Cui X."/>
            <person name="Yuan T."/>
            <person name="Jiang B."/>
            <person name="Yang W."/>
            <person name="Lam T.T.-Y."/>
            <person name="Chang Q."/>
            <person name="Ding S."/>
            <person name="Wang X."/>
            <person name="Zhu J."/>
            <person name="Ruan X."/>
            <person name="Zhao L."/>
            <person name="Wei J."/>
            <person name="Que T."/>
            <person name="Du C."/>
            <person name="Cheng J."/>
            <person name="Dai P."/>
            <person name="Han X."/>
            <person name="Huang E."/>
            <person name="Gao Y."/>
            <person name="Liu J."/>
            <person name="Shao H."/>
            <person name="Ye R."/>
            <person name="Li L."/>
            <person name="Wei W."/>
            <person name="Wang X."/>
            <person name="Wang C."/>
            <person name="Yang T."/>
            <person name="Huo Q."/>
            <person name="Li W."/>
            <person name="Guo W."/>
            <person name="Chen H."/>
            <person name="Zhou L."/>
            <person name="Ni X."/>
            <person name="Tian J."/>
            <person name="Zhou Y."/>
            <person name="Sheng Y."/>
            <person name="Liu T."/>
            <person name="Pan Y."/>
            <person name="Xia L."/>
            <person name="Li J."/>
            <person name="Zhao F."/>
            <person name="Cao W."/>
        </authorList>
    </citation>
    <scope>NUCLEOTIDE SEQUENCE</scope>
    <source>
        <strain evidence="1">Hyas-2018</strain>
    </source>
</reference>
<evidence type="ECO:0000313" key="1">
    <source>
        <dbReference type="EMBL" id="KAH6930429.1"/>
    </source>
</evidence>
<accession>A0ACB7SCG7</accession>
<comment type="caution">
    <text evidence="1">The sequence shown here is derived from an EMBL/GenBank/DDBJ whole genome shotgun (WGS) entry which is preliminary data.</text>
</comment>
<name>A0ACB7SCG7_HYAAI</name>
<dbReference type="EMBL" id="CM023485">
    <property type="protein sequence ID" value="KAH6930429.1"/>
    <property type="molecule type" value="Genomic_DNA"/>
</dbReference>
<organism evidence="1 2">
    <name type="scientific">Hyalomma asiaticum</name>
    <name type="common">Tick</name>
    <dbReference type="NCBI Taxonomy" id="266040"/>
    <lineage>
        <taxon>Eukaryota</taxon>
        <taxon>Metazoa</taxon>
        <taxon>Ecdysozoa</taxon>
        <taxon>Arthropoda</taxon>
        <taxon>Chelicerata</taxon>
        <taxon>Arachnida</taxon>
        <taxon>Acari</taxon>
        <taxon>Parasitiformes</taxon>
        <taxon>Ixodida</taxon>
        <taxon>Ixodoidea</taxon>
        <taxon>Ixodidae</taxon>
        <taxon>Hyalomminae</taxon>
        <taxon>Hyalomma</taxon>
    </lineage>
</organism>
<keyword evidence="2" id="KW-1185">Reference proteome</keyword>
<sequence>MRDYCSLLDVPRNTSSEEIRRAYRQLALKWHPDKNAGNKAEDQARSNKISETYEVLSDESKRRHYDLHGRGGQQTGHHKNFARSRDANANTTGGAFPFAYLGPDALSREFFGSSDTYRDLFCGMHGGQCGLAVLTGGFTAYQQNFGSTARPEFIDLENLLFAPHLPASGVGGNSAGLVAMPTQQVSSLRNINSNRIETRTSMGDDIKNMLCFEDDQLISHAVEGAVLEMTEEASPGPSRDVPHCRQRRDAPDFFALSQFGGCVPAQGLEQRRLDAKPMHQNPQRQQGERRLPVARKHTTDTPSCATSSHCSRQKSRGRKI</sequence>
<dbReference type="Proteomes" id="UP000821845">
    <property type="component" value="Chromosome 5"/>
</dbReference>
<evidence type="ECO:0000313" key="2">
    <source>
        <dbReference type="Proteomes" id="UP000821845"/>
    </source>
</evidence>
<protein>
    <submittedName>
        <fullName evidence="1">Uncharacterized protein</fullName>
    </submittedName>
</protein>